<proteinExistence type="predicted"/>
<dbReference type="SUPFAM" id="SSF52266">
    <property type="entry name" value="SGNH hydrolase"/>
    <property type="match status" value="1"/>
</dbReference>
<protein>
    <recommendedName>
        <fullName evidence="4">SGNH/GDSL hydrolase family protein</fullName>
    </recommendedName>
</protein>
<feature type="chain" id="PRO_5045543543" description="SGNH/GDSL hydrolase family protein" evidence="1">
    <location>
        <begin position="25"/>
        <end position="276"/>
    </location>
</feature>
<name>A0ABY6BDU0_9GAMM</name>
<sequence length="276" mass="30128">MKRCRAVLVQMLAAVLIVAGTLHAAPSRRDAARHILIVGNSLSYTNNLPGVYTALARASGRAPASVDMIATSGGTLADRWRDGVALRLLDEKPWDLLILQERGGRMACLSQKVTVSLDACRDSRLAHAAFARAANERNTRVLLLGAWGRQAQWQRQLGAGLQQVGRDIRAEVLDAGPVLLKFDQAYPSRGVFIDEQLHPSIEGTVLIATLLYRQIHGEWPAARGFEATLTLPPPEAYVSPWQTFLAQSAQLPPPETLRVSAQQMRDILSVAESATR</sequence>
<dbReference type="Gene3D" id="3.40.50.1110">
    <property type="entry name" value="SGNH hydrolase"/>
    <property type="match status" value="1"/>
</dbReference>
<keyword evidence="1" id="KW-0732">Signal</keyword>
<keyword evidence="3" id="KW-1185">Reference proteome</keyword>
<evidence type="ECO:0000313" key="2">
    <source>
        <dbReference type="EMBL" id="UXI67756.1"/>
    </source>
</evidence>
<organism evidence="2 3">
    <name type="scientific">Tahibacter amnicola</name>
    <dbReference type="NCBI Taxonomy" id="2976241"/>
    <lineage>
        <taxon>Bacteria</taxon>
        <taxon>Pseudomonadati</taxon>
        <taxon>Pseudomonadota</taxon>
        <taxon>Gammaproteobacteria</taxon>
        <taxon>Lysobacterales</taxon>
        <taxon>Rhodanobacteraceae</taxon>
        <taxon>Tahibacter</taxon>
    </lineage>
</organism>
<gene>
    <name evidence="2" type="ORF">N4264_23985</name>
</gene>
<evidence type="ECO:0000256" key="1">
    <source>
        <dbReference type="SAM" id="SignalP"/>
    </source>
</evidence>
<dbReference type="InterPro" id="IPR036514">
    <property type="entry name" value="SGNH_hydro_sf"/>
</dbReference>
<dbReference type="RefSeq" id="WP_261694726.1">
    <property type="nucleotide sequence ID" value="NZ_CP104694.1"/>
</dbReference>
<dbReference type="Proteomes" id="UP001064632">
    <property type="component" value="Chromosome"/>
</dbReference>
<accession>A0ABY6BDU0</accession>
<evidence type="ECO:0008006" key="4">
    <source>
        <dbReference type="Google" id="ProtNLM"/>
    </source>
</evidence>
<evidence type="ECO:0000313" key="3">
    <source>
        <dbReference type="Proteomes" id="UP001064632"/>
    </source>
</evidence>
<feature type="signal peptide" evidence="1">
    <location>
        <begin position="1"/>
        <end position="24"/>
    </location>
</feature>
<reference evidence="2" key="1">
    <citation type="submission" date="2022-09" db="EMBL/GenBank/DDBJ databases">
        <title>Tahibacter sp. nov., isolated from a fresh water.</title>
        <authorList>
            <person name="Baek J.H."/>
            <person name="Lee J.K."/>
            <person name="Kim J.M."/>
            <person name="Jeon C.O."/>
        </authorList>
    </citation>
    <scope>NUCLEOTIDE SEQUENCE</scope>
    <source>
        <strain evidence="2">W38</strain>
    </source>
</reference>
<dbReference type="EMBL" id="CP104694">
    <property type="protein sequence ID" value="UXI67756.1"/>
    <property type="molecule type" value="Genomic_DNA"/>
</dbReference>